<reference evidence="1" key="1">
    <citation type="journal article" date="2015" name="Nature">
        <title>Complex archaea that bridge the gap between prokaryotes and eukaryotes.</title>
        <authorList>
            <person name="Spang A."/>
            <person name="Saw J.H."/>
            <person name="Jorgensen S.L."/>
            <person name="Zaremba-Niedzwiedzka K."/>
            <person name="Martijn J."/>
            <person name="Lind A.E."/>
            <person name="van Eijk R."/>
            <person name="Schleper C."/>
            <person name="Guy L."/>
            <person name="Ettema T.J."/>
        </authorList>
    </citation>
    <scope>NUCLEOTIDE SEQUENCE</scope>
</reference>
<proteinExistence type="predicted"/>
<accession>A0A0F9PSY8</accession>
<sequence>MSDKRLRAALLASDDLLRTAKAAARKLANERVRGGRFPWCEVERLVNAHEEGDIRRVLKENRAALEEMT</sequence>
<comment type="caution">
    <text evidence="1">The sequence shown here is derived from an EMBL/GenBank/DDBJ whole genome shotgun (WGS) entry which is preliminary data.</text>
</comment>
<protein>
    <submittedName>
        <fullName evidence="1">Uncharacterized protein</fullName>
    </submittedName>
</protein>
<gene>
    <name evidence="1" type="ORF">LCGC14_0860800</name>
</gene>
<dbReference type="EMBL" id="LAZR01002612">
    <property type="protein sequence ID" value="KKN27817.1"/>
    <property type="molecule type" value="Genomic_DNA"/>
</dbReference>
<evidence type="ECO:0000313" key="1">
    <source>
        <dbReference type="EMBL" id="KKN27817.1"/>
    </source>
</evidence>
<dbReference type="AlphaFoldDB" id="A0A0F9PSY8"/>
<organism evidence="1">
    <name type="scientific">marine sediment metagenome</name>
    <dbReference type="NCBI Taxonomy" id="412755"/>
    <lineage>
        <taxon>unclassified sequences</taxon>
        <taxon>metagenomes</taxon>
        <taxon>ecological metagenomes</taxon>
    </lineage>
</organism>
<name>A0A0F9PSY8_9ZZZZ</name>